<dbReference type="AlphaFoldDB" id="A0A392UWN0"/>
<evidence type="ECO:0000313" key="2">
    <source>
        <dbReference type="Proteomes" id="UP000265520"/>
    </source>
</evidence>
<comment type="caution">
    <text evidence="1">The sequence shown here is derived from an EMBL/GenBank/DDBJ whole genome shotgun (WGS) entry which is preliminary data.</text>
</comment>
<name>A0A392UWN0_9FABA</name>
<dbReference type="Proteomes" id="UP000265520">
    <property type="component" value="Unassembled WGS sequence"/>
</dbReference>
<evidence type="ECO:0000313" key="1">
    <source>
        <dbReference type="EMBL" id="MCI79409.1"/>
    </source>
</evidence>
<reference evidence="1 2" key="1">
    <citation type="journal article" date="2018" name="Front. Plant Sci.">
        <title>Red Clover (Trifolium pratense) and Zigzag Clover (T. medium) - A Picture of Genomic Similarities and Differences.</title>
        <authorList>
            <person name="Dluhosova J."/>
            <person name="Istvanek J."/>
            <person name="Nedelnik J."/>
            <person name="Repkova J."/>
        </authorList>
    </citation>
    <scope>NUCLEOTIDE SEQUENCE [LARGE SCALE GENOMIC DNA]</scope>
    <source>
        <strain evidence="2">cv. 10/8</strain>
        <tissue evidence="1">Leaf</tissue>
    </source>
</reference>
<dbReference type="EMBL" id="LXQA010973043">
    <property type="protein sequence ID" value="MCI79409.1"/>
    <property type="molecule type" value="Genomic_DNA"/>
</dbReference>
<organism evidence="1 2">
    <name type="scientific">Trifolium medium</name>
    <dbReference type="NCBI Taxonomy" id="97028"/>
    <lineage>
        <taxon>Eukaryota</taxon>
        <taxon>Viridiplantae</taxon>
        <taxon>Streptophyta</taxon>
        <taxon>Embryophyta</taxon>
        <taxon>Tracheophyta</taxon>
        <taxon>Spermatophyta</taxon>
        <taxon>Magnoliopsida</taxon>
        <taxon>eudicotyledons</taxon>
        <taxon>Gunneridae</taxon>
        <taxon>Pentapetalae</taxon>
        <taxon>rosids</taxon>
        <taxon>fabids</taxon>
        <taxon>Fabales</taxon>
        <taxon>Fabaceae</taxon>
        <taxon>Papilionoideae</taxon>
        <taxon>50 kb inversion clade</taxon>
        <taxon>NPAAA clade</taxon>
        <taxon>Hologalegina</taxon>
        <taxon>IRL clade</taxon>
        <taxon>Trifolieae</taxon>
        <taxon>Trifolium</taxon>
    </lineage>
</organism>
<sequence>MAPKRKAGQSTVAKAAAAA</sequence>
<protein>
    <submittedName>
        <fullName evidence="1">Uncharacterized protein</fullName>
    </submittedName>
</protein>
<proteinExistence type="predicted"/>
<feature type="non-terminal residue" evidence="1">
    <location>
        <position position="19"/>
    </location>
</feature>
<accession>A0A392UWN0</accession>
<keyword evidence="2" id="KW-1185">Reference proteome</keyword>